<dbReference type="Gene3D" id="1.20.1280.50">
    <property type="match status" value="1"/>
</dbReference>
<dbReference type="InterPro" id="IPR001810">
    <property type="entry name" value="F-box_dom"/>
</dbReference>
<dbReference type="InterPro" id="IPR036047">
    <property type="entry name" value="F-box-like_dom_sf"/>
</dbReference>
<dbReference type="InterPro" id="IPR043502">
    <property type="entry name" value="DNA/RNA_pol_sf"/>
</dbReference>
<dbReference type="Pfam" id="PF00646">
    <property type="entry name" value="F-box"/>
    <property type="match status" value="1"/>
</dbReference>
<proteinExistence type="predicted"/>
<dbReference type="WBParaSite" id="PSAMB.scaffold3049size19895.g20110.t1">
    <property type="protein sequence ID" value="PSAMB.scaffold3049size19895.g20110.t1"/>
    <property type="gene ID" value="PSAMB.scaffold3049size19895.g20110"/>
</dbReference>
<feature type="domain" description="F-box" evidence="1">
    <location>
        <begin position="15"/>
        <end position="62"/>
    </location>
</feature>
<dbReference type="Proteomes" id="UP000887566">
    <property type="component" value="Unplaced"/>
</dbReference>
<reference evidence="3" key="1">
    <citation type="submission" date="2022-11" db="UniProtKB">
        <authorList>
            <consortium name="WormBaseParasite"/>
        </authorList>
    </citation>
    <scope>IDENTIFICATION</scope>
</reference>
<dbReference type="PROSITE" id="PS50181">
    <property type="entry name" value="FBOX"/>
    <property type="match status" value="1"/>
</dbReference>
<dbReference type="Gene3D" id="3.30.70.270">
    <property type="match status" value="1"/>
</dbReference>
<dbReference type="PANTHER" id="PTHR37984">
    <property type="entry name" value="PROTEIN CBG26694"/>
    <property type="match status" value="1"/>
</dbReference>
<evidence type="ECO:0000313" key="2">
    <source>
        <dbReference type="Proteomes" id="UP000887566"/>
    </source>
</evidence>
<dbReference type="AlphaFoldDB" id="A0A914W4S9"/>
<dbReference type="InterPro" id="IPR050951">
    <property type="entry name" value="Retrovirus_Pol_polyprotein"/>
</dbReference>
<dbReference type="CDD" id="cd09917">
    <property type="entry name" value="F-box_SF"/>
    <property type="match status" value="1"/>
</dbReference>
<keyword evidence="2" id="KW-1185">Reference proteome</keyword>
<dbReference type="SUPFAM" id="SSF56672">
    <property type="entry name" value="DNA/RNA polymerases"/>
    <property type="match status" value="1"/>
</dbReference>
<name>A0A914W4S9_9BILA</name>
<dbReference type="PANTHER" id="PTHR37984:SF5">
    <property type="entry name" value="PROTEIN NYNRIN-LIKE"/>
    <property type="match status" value="1"/>
</dbReference>
<evidence type="ECO:0000259" key="1">
    <source>
        <dbReference type="PROSITE" id="PS50181"/>
    </source>
</evidence>
<dbReference type="Gene3D" id="3.10.10.10">
    <property type="entry name" value="HIV Type 1 Reverse Transcriptase, subunit A, domain 1"/>
    <property type="match status" value="1"/>
</dbReference>
<evidence type="ECO:0000313" key="3">
    <source>
        <dbReference type="WBParaSite" id="PSAMB.scaffold3049size19895.g20110.t1"/>
    </source>
</evidence>
<organism evidence="2 3">
    <name type="scientific">Plectus sambesii</name>
    <dbReference type="NCBI Taxonomy" id="2011161"/>
    <lineage>
        <taxon>Eukaryota</taxon>
        <taxon>Metazoa</taxon>
        <taxon>Ecdysozoa</taxon>
        <taxon>Nematoda</taxon>
        <taxon>Chromadorea</taxon>
        <taxon>Plectida</taxon>
        <taxon>Plectina</taxon>
        <taxon>Plectoidea</taxon>
        <taxon>Plectidae</taxon>
        <taxon>Plectus</taxon>
    </lineage>
</organism>
<sequence length="525" mass="59077">MAAPEAEVARPDNFLDHFNQLSRSQLIKLLRFLPPHDLAHMRLVSRRFYNVITDNSEIMSKKERNGPVVLKCSRAGQFSVEWFSLFGSIIKTLTTKLTGDNVPLSELLRFIHIDGLMYFGEGLSAADKVLDQLSEPWLSLRPEVVIFAGDLSQTSQESLRAFLVKVEPSVRRLHFQNANNLDDSLLSDDLIGAAGRLDGLMLKPMSRNSELPDIGDETLLSMVDADYKSSYFSVTGCSGITPGGIRAFIEKWIKKERPKTDADSFSFELGCELTFYMCANVTPAAVEEACGDLLKKEIVDENEENEERVCYTIQCPSSNCRLKIFFHYSPLYSHFVSKPKLDDEDESIDVNLFHHSVNLEAEDNDIDDYDRNDAIDYDGTILQEENESDVGEVQGGAPVGTGTLYQQGNPRAQLRFPAGLVKARPVLFAKKERAEEMLERLVASGLITPTKDSDWAAPLVLADREANREMMVCTDYSTKFNAALIIDQYPLLRFENVFEALNWKTVFGPLDMKDAYLHCELDDDS</sequence>
<accession>A0A914W4S9</accession>
<dbReference type="SUPFAM" id="SSF81383">
    <property type="entry name" value="F-box domain"/>
    <property type="match status" value="1"/>
</dbReference>
<dbReference type="InterPro" id="IPR043128">
    <property type="entry name" value="Rev_trsase/Diguanyl_cyclase"/>
</dbReference>
<protein>
    <submittedName>
        <fullName evidence="3">F-box domain-containing protein</fullName>
    </submittedName>
</protein>